<evidence type="ECO:0008006" key="3">
    <source>
        <dbReference type="Google" id="ProtNLM"/>
    </source>
</evidence>
<dbReference type="InterPro" id="IPR012677">
    <property type="entry name" value="Nucleotide-bd_a/b_plait_sf"/>
</dbReference>
<dbReference type="Gene3D" id="3.30.70.330">
    <property type="match status" value="1"/>
</dbReference>
<dbReference type="Proteomes" id="UP000245591">
    <property type="component" value="Unassembled WGS sequence"/>
</dbReference>
<evidence type="ECO:0000313" key="2">
    <source>
        <dbReference type="Proteomes" id="UP000245591"/>
    </source>
</evidence>
<sequence>MSSKFASIRPFPSQFKNILHFNKTPKLKHNDHFSRSFAIKTTIDPKKISKDWSKLKAEQKTNNVPLPSNISRFVKVMHLPHTATKQDIRNLHENPLAITNITFEYNKNLLFSGNCCLEFATLEEASNFYQNAKNRRGGKKNLLLKFAQSVTLNSDNQQYATDFAQPPPEIGQYPEKTVAVYGFPKSSRVEIISDRFPDFEFVDTAVPGVSEYKYYEKMHIKKGMKKIFVFHFATVSEAHRFCRTVNQTLFMPEYHNEQNLLTAWVLA</sequence>
<evidence type="ECO:0000313" key="1">
    <source>
        <dbReference type="EMBL" id="PWA01205.1"/>
    </source>
</evidence>
<dbReference type="AlphaFoldDB" id="A0A2U1J830"/>
<dbReference type="GO" id="GO:0003676">
    <property type="term" value="F:nucleic acid binding"/>
    <property type="evidence" value="ECO:0007669"/>
    <property type="project" value="InterPro"/>
</dbReference>
<reference evidence="1 2" key="1">
    <citation type="journal article" date="2018" name="MBio">
        <title>Comparative Genomics Reveals the Core Gene Toolbox for the Fungus-Insect Symbiosis.</title>
        <authorList>
            <person name="Wang Y."/>
            <person name="Stata M."/>
            <person name="Wang W."/>
            <person name="Stajich J.E."/>
            <person name="White M.M."/>
            <person name="Moncalvo J.M."/>
        </authorList>
    </citation>
    <scope>NUCLEOTIDE SEQUENCE [LARGE SCALE GENOMIC DNA]</scope>
    <source>
        <strain evidence="1 2">AUS-126-30</strain>
    </source>
</reference>
<comment type="caution">
    <text evidence="1">The sequence shown here is derived from an EMBL/GenBank/DDBJ whole genome shotgun (WGS) entry which is preliminary data.</text>
</comment>
<dbReference type="EMBL" id="MBFU01000205">
    <property type="protein sequence ID" value="PWA01205.1"/>
    <property type="molecule type" value="Genomic_DNA"/>
</dbReference>
<proteinExistence type="predicted"/>
<accession>A0A2U1J830</accession>
<protein>
    <recommendedName>
        <fullName evidence="3">RRM domain-containing protein</fullName>
    </recommendedName>
</protein>
<gene>
    <name evidence="1" type="ORF">BB558_002699</name>
</gene>
<organism evidence="1 2">
    <name type="scientific">Smittium angustum</name>
    <dbReference type="NCBI Taxonomy" id="133377"/>
    <lineage>
        <taxon>Eukaryota</taxon>
        <taxon>Fungi</taxon>
        <taxon>Fungi incertae sedis</taxon>
        <taxon>Zoopagomycota</taxon>
        <taxon>Kickxellomycotina</taxon>
        <taxon>Harpellomycetes</taxon>
        <taxon>Harpellales</taxon>
        <taxon>Legeriomycetaceae</taxon>
        <taxon>Smittium</taxon>
    </lineage>
</organism>
<dbReference type="InterPro" id="IPR035979">
    <property type="entry name" value="RBD_domain_sf"/>
</dbReference>
<keyword evidence="2" id="KW-1185">Reference proteome</keyword>
<name>A0A2U1J830_SMIAN</name>
<dbReference type="SUPFAM" id="SSF54928">
    <property type="entry name" value="RNA-binding domain, RBD"/>
    <property type="match status" value="1"/>
</dbReference>